<accession>A0A913YNU2</accession>
<keyword evidence="2" id="KW-1185">Reference proteome</keyword>
<dbReference type="InterPro" id="IPR029063">
    <property type="entry name" value="SAM-dependent_MTases_sf"/>
</dbReference>
<dbReference type="SUPFAM" id="SSF53335">
    <property type="entry name" value="S-adenosyl-L-methionine-dependent methyltransferases"/>
    <property type="match status" value="1"/>
</dbReference>
<evidence type="ECO:0000313" key="2">
    <source>
        <dbReference type="Proteomes" id="UP000887567"/>
    </source>
</evidence>
<proteinExistence type="predicted"/>
<name>A0A913YNU2_EXADI</name>
<dbReference type="GeneID" id="114575356"/>
<dbReference type="OrthoDB" id="5957730at2759"/>
<reference evidence="1" key="1">
    <citation type="submission" date="2022-11" db="UniProtKB">
        <authorList>
            <consortium name="EnsemblMetazoa"/>
        </authorList>
    </citation>
    <scope>IDENTIFICATION</scope>
</reference>
<dbReference type="RefSeq" id="XP_028515866.1">
    <property type="nucleotide sequence ID" value="XM_028660065.1"/>
</dbReference>
<dbReference type="KEGG" id="epa:114575356"/>
<dbReference type="Gene3D" id="3.40.50.150">
    <property type="entry name" value="Vaccinia Virus protein VP39"/>
    <property type="match status" value="1"/>
</dbReference>
<organism evidence="1 2">
    <name type="scientific">Exaiptasia diaphana</name>
    <name type="common">Tropical sea anemone</name>
    <name type="synonym">Aiptasia pulchella</name>
    <dbReference type="NCBI Taxonomy" id="2652724"/>
    <lineage>
        <taxon>Eukaryota</taxon>
        <taxon>Metazoa</taxon>
        <taxon>Cnidaria</taxon>
        <taxon>Anthozoa</taxon>
        <taxon>Hexacorallia</taxon>
        <taxon>Actiniaria</taxon>
        <taxon>Aiptasiidae</taxon>
        <taxon>Exaiptasia</taxon>
    </lineage>
</organism>
<dbReference type="EnsemblMetazoa" id="XM_028660065.1">
    <property type="protein sequence ID" value="XP_028515866.1"/>
    <property type="gene ID" value="LOC114575356"/>
</dbReference>
<protein>
    <submittedName>
        <fullName evidence="1">Uncharacterized protein</fullName>
    </submittedName>
</protein>
<dbReference type="AlphaFoldDB" id="A0A913YNU2"/>
<sequence length="213" mass="24826">MQRHRPGHAVKMFNRAVEPQVHALHQYKNTVATRLPKELSNASVVFDIDRPKTFEEYVANIKETVEFDIIHFIHSIYGITDVEKVLKYCYEKGLGNHGAIVLIVNGKDDTFKLIQRTLGISYLDSEIVKIVRQNGWRHEVYRQEFYTDVTQVFEEESIEGNLLLDFFAHSQDFRLNGDPEKVKITLECFKEKSTFEDGKVLAKKHDDVHIIFK</sequence>
<dbReference type="Proteomes" id="UP000887567">
    <property type="component" value="Unplaced"/>
</dbReference>
<evidence type="ECO:0000313" key="1">
    <source>
        <dbReference type="EnsemblMetazoa" id="XP_028515866.1"/>
    </source>
</evidence>